<feature type="region of interest" description="Disordered" evidence="1">
    <location>
        <begin position="202"/>
        <end position="226"/>
    </location>
</feature>
<evidence type="ECO:0000313" key="2">
    <source>
        <dbReference type="EMBL" id="KAG1347952.1"/>
    </source>
</evidence>
<dbReference type="PANTHER" id="PTHR36486:SF4">
    <property type="entry name" value="PH DOMAIN-CONTAINING PROTEIN"/>
    <property type="match status" value="1"/>
</dbReference>
<dbReference type="AlphaFoldDB" id="A0A8K0IDL7"/>
<dbReference type="EMBL" id="CM017877">
    <property type="protein sequence ID" value="KAG1347952.1"/>
    <property type="molecule type" value="Genomic_DNA"/>
</dbReference>
<dbReference type="InterPro" id="IPR053057">
    <property type="entry name" value="XLG_GTP-binding"/>
</dbReference>
<comment type="caution">
    <text evidence="2">The sequence shown here is derived from an EMBL/GenBank/DDBJ whole genome shotgun (WGS) entry which is preliminary data.</text>
</comment>
<reference evidence="2" key="2">
    <citation type="submission" date="2019-07" db="EMBL/GenBank/DDBJ databases">
        <authorList>
            <person name="Yang Y."/>
            <person name="Bocs S."/>
            <person name="Baudouin L."/>
        </authorList>
    </citation>
    <scope>NUCLEOTIDE SEQUENCE</scope>
    <source>
        <tissue evidence="2">Spear leaf of Hainan Tall coconut</tissue>
    </source>
</reference>
<reference evidence="2" key="1">
    <citation type="journal article" date="2017" name="Gigascience">
        <title>The genome draft of coconut (Cocos nucifera).</title>
        <authorList>
            <person name="Xiao Y."/>
            <person name="Xu P."/>
            <person name="Fan H."/>
            <person name="Baudouin L."/>
            <person name="Xia W."/>
            <person name="Bocs S."/>
            <person name="Xu J."/>
            <person name="Li Q."/>
            <person name="Guo A."/>
            <person name="Zhou L."/>
            <person name="Li J."/>
            <person name="Wu Y."/>
            <person name="Ma Z."/>
            <person name="Armero A."/>
            <person name="Issali A.E."/>
            <person name="Liu N."/>
            <person name="Peng M."/>
            <person name="Yang Y."/>
        </authorList>
    </citation>
    <scope>NUCLEOTIDE SEQUENCE</scope>
    <source>
        <tissue evidence="2">Spear leaf of Hainan Tall coconut</tissue>
    </source>
</reference>
<protein>
    <submittedName>
        <fullName evidence="2">Putative Extra-large guanine nucleotide-binding protein 1</fullName>
    </submittedName>
</protein>
<evidence type="ECO:0000313" key="3">
    <source>
        <dbReference type="Proteomes" id="UP000797356"/>
    </source>
</evidence>
<sequence length="512" mass="54979">MERLLKKMLPSGASPLAMDSIDYSFAIEYHGPPVPYEIPEAIPIEIERIPVAAVAAPPELPDPLSLPVVPPLASPGPLKKPSESGRLAVDPAGASPTSVIENYAAMDILDSVEVFGEVGSSGALGSAGFPDRFAELSDGIIDSSGAVAFKEVEGFECSSEGIDSSGMLGFSGEVKEGEGFEGSLDGTGSSGVVGFSSEFKKAEGLEGSPDSTVPGRVSTESDPSSEFEFGLSASADDEALNTEAKRSVLVTFQDSTRSSGQASPAIGSTRRGRSVKKEACYQCLKGSRFTEKEACLACDAKYCSGCVLWAMGSMPEGRKCISCIGSSIMETKREKLGKPSRMLKRLLSSLEVRQVMRSEKDCEANQLRPEDICVNGKKLTQEEMVFLQSCPRPPSKLKPGHYWYDKVSGFWGKEGHKPHKIISPHLNVGGRIERNASNGNTGVLINEREITKVELRMLKWAGVQCAGNPHFWVNADGTYQEEGQKNVKGQIWGKVSPDVLPSNFLSSFCRPY</sequence>
<evidence type="ECO:0000256" key="1">
    <source>
        <dbReference type="SAM" id="MobiDB-lite"/>
    </source>
</evidence>
<keyword evidence="3" id="KW-1185">Reference proteome</keyword>
<organism evidence="2 3">
    <name type="scientific">Cocos nucifera</name>
    <name type="common">Coconut palm</name>
    <dbReference type="NCBI Taxonomy" id="13894"/>
    <lineage>
        <taxon>Eukaryota</taxon>
        <taxon>Viridiplantae</taxon>
        <taxon>Streptophyta</taxon>
        <taxon>Embryophyta</taxon>
        <taxon>Tracheophyta</taxon>
        <taxon>Spermatophyta</taxon>
        <taxon>Magnoliopsida</taxon>
        <taxon>Liliopsida</taxon>
        <taxon>Arecaceae</taxon>
        <taxon>Arecoideae</taxon>
        <taxon>Cocoseae</taxon>
        <taxon>Attaleinae</taxon>
        <taxon>Cocos</taxon>
    </lineage>
</organism>
<gene>
    <name evidence="2" type="ORF">COCNU_06G017810</name>
</gene>
<name>A0A8K0IDL7_COCNU</name>
<dbReference type="Proteomes" id="UP000797356">
    <property type="component" value="Chromosome 6"/>
</dbReference>
<dbReference type="OrthoDB" id="5817230at2759"/>
<accession>A0A8K0IDL7</accession>
<dbReference type="PANTHER" id="PTHR36486">
    <property type="entry name" value="OS01G0977800 PROTEIN"/>
    <property type="match status" value="1"/>
</dbReference>
<proteinExistence type="predicted"/>